<gene>
    <name evidence="1" type="ORF">SETIT_7G012500v2</name>
</gene>
<proteinExistence type="predicted"/>
<protein>
    <submittedName>
        <fullName evidence="1">Uncharacterized protein</fullName>
    </submittedName>
</protein>
<dbReference type="EMBL" id="CM003534">
    <property type="protein sequence ID" value="RCV32557.1"/>
    <property type="molecule type" value="Genomic_DNA"/>
</dbReference>
<dbReference type="AlphaFoldDB" id="A0A368RQQ3"/>
<accession>A0A368RQQ3</accession>
<evidence type="ECO:0000313" key="1">
    <source>
        <dbReference type="EMBL" id="RCV32557.1"/>
    </source>
</evidence>
<reference evidence="1" key="2">
    <citation type="submission" date="2015-07" db="EMBL/GenBank/DDBJ databases">
        <authorList>
            <person name="Noorani M."/>
        </authorList>
    </citation>
    <scope>NUCLEOTIDE SEQUENCE</scope>
    <source>
        <strain evidence="1">Yugu1</strain>
    </source>
</reference>
<sequence length="134" mass="14854">MRRKAFTGSHALFRDESYSHTCGSPASYTFTPRQVIAHHRSVASPFGCRASQCVNCKHVRTHQVGIYTSSKDYSPIQIQLLVFAAAVCFNVKYVSEEFSRLISSLLVPFLLPFNLVCCGIQTQLAGPALHNIFG</sequence>
<organism evidence="1">
    <name type="scientific">Setaria italica</name>
    <name type="common">Foxtail millet</name>
    <name type="synonym">Panicum italicum</name>
    <dbReference type="NCBI Taxonomy" id="4555"/>
    <lineage>
        <taxon>Eukaryota</taxon>
        <taxon>Viridiplantae</taxon>
        <taxon>Streptophyta</taxon>
        <taxon>Embryophyta</taxon>
        <taxon>Tracheophyta</taxon>
        <taxon>Spermatophyta</taxon>
        <taxon>Magnoliopsida</taxon>
        <taxon>Liliopsida</taxon>
        <taxon>Poales</taxon>
        <taxon>Poaceae</taxon>
        <taxon>PACMAD clade</taxon>
        <taxon>Panicoideae</taxon>
        <taxon>Panicodae</taxon>
        <taxon>Paniceae</taxon>
        <taxon>Cenchrinae</taxon>
        <taxon>Setaria</taxon>
    </lineage>
</organism>
<reference evidence="1" key="1">
    <citation type="journal article" date="2012" name="Nat. Biotechnol.">
        <title>Reference genome sequence of the model plant Setaria.</title>
        <authorList>
            <person name="Bennetzen J.L."/>
            <person name="Schmutz J."/>
            <person name="Wang H."/>
            <person name="Percifield R."/>
            <person name="Hawkins J."/>
            <person name="Pontaroli A.C."/>
            <person name="Estep M."/>
            <person name="Feng L."/>
            <person name="Vaughn J.N."/>
            <person name="Grimwood J."/>
            <person name="Jenkins J."/>
            <person name="Barry K."/>
            <person name="Lindquist E."/>
            <person name="Hellsten U."/>
            <person name="Deshpande S."/>
            <person name="Wang X."/>
            <person name="Wu X."/>
            <person name="Mitros T."/>
            <person name="Triplett J."/>
            <person name="Yang X."/>
            <person name="Ye C.Y."/>
            <person name="Mauro-Herrera M."/>
            <person name="Wang L."/>
            <person name="Li P."/>
            <person name="Sharma M."/>
            <person name="Sharma R."/>
            <person name="Ronald P.C."/>
            <person name="Panaud O."/>
            <person name="Kellogg E.A."/>
            <person name="Brutnell T.P."/>
            <person name="Doust A.N."/>
            <person name="Tuskan G.A."/>
            <person name="Rokhsar D."/>
            <person name="Devos K.M."/>
        </authorList>
    </citation>
    <scope>NUCLEOTIDE SEQUENCE [LARGE SCALE GENOMIC DNA]</scope>
    <source>
        <strain evidence="1">Yugu1</strain>
    </source>
</reference>
<name>A0A368RQQ3_SETIT</name>